<dbReference type="Pfam" id="PF12802">
    <property type="entry name" value="MarR_2"/>
    <property type="match status" value="1"/>
</dbReference>
<dbReference type="Proteomes" id="UP000254293">
    <property type="component" value="Unassembled WGS sequence"/>
</dbReference>
<reference evidence="5 6" key="1">
    <citation type="submission" date="2018-06" db="EMBL/GenBank/DDBJ databases">
        <authorList>
            <consortium name="Pathogen Informatics"/>
            <person name="Doyle S."/>
        </authorList>
    </citation>
    <scope>NUCLEOTIDE SEQUENCE [LARGE SCALE GENOMIC DNA]</scope>
    <source>
        <strain evidence="5 6">NCTC13336</strain>
    </source>
</reference>
<evidence type="ECO:0000256" key="3">
    <source>
        <dbReference type="ARBA" id="ARBA00023163"/>
    </source>
</evidence>
<keyword evidence="3" id="KW-0804">Transcription</keyword>
<dbReference type="SUPFAM" id="SSF46785">
    <property type="entry name" value="Winged helix' DNA-binding domain"/>
    <property type="match status" value="1"/>
</dbReference>
<evidence type="ECO:0000313" key="6">
    <source>
        <dbReference type="Proteomes" id="UP000254293"/>
    </source>
</evidence>
<dbReference type="OrthoDB" id="5947517at2"/>
<dbReference type="InterPro" id="IPR036388">
    <property type="entry name" value="WH-like_DNA-bd_sf"/>
</dbReference>
<dbReference type="AlphaFoldDB" id="A0A377R2R9"/>
<gene>
    <name evidence="5" type="ORF">NCTC13336_01480</name>
</gene>
<dbReference type="PROSITE" id="PS50995">
    <property type="entry name" value="HTH_MARR_2"/>
    <property type="match status" value="1"/>
</dbReference>
<dbReference type="EMBL" id="UGJJ01000002">
    <property type="protein sequence ID" value="STR02603.1"/>
    <property type="molecule type" value="Genomic_DNA"/>
</dbReference>
<name>A0A377R2R9_9NEIS</name>
<dbReference type="GO" id="GO:0003677">
    <property type="term" value="F:DNA binding"/>
    <property type="evidence" value="ECO:0007669"/>
    <property type="project" value="UniProtKB-KW"/>
</dbReference>
<evidence type="ECO:0000313" key="5">
    <source>
        <dbReference type="EMBL" id="STR02603.1"/>
    </source>
</evidence>
<keyword evidence="6" id="KW-1185">Reference proteome</keyword>
<dbReference type="PRINTS" id="PR00598">
    <property type="entry name" value="HTHMARR"/>
</dbReference>
<accession>A0A377R2R9</accession>
<sequence>MSFSHTELSKRFSLLTGTLPEFNLPRTLTAQLLRVTAERLSTHMNRCLRAEGITESLWYALLFVYVSPNREIMPSQLSDLLNLTRTSATRLSDEMSARGWIRRERGTNSQDRRQIILRLTPEGEAFIHKIQPLIAAKRDRIWADFTEADYAELQRLFAKLLDKLQD</sequence>
<organism evidence="5 6">
    <name type="scientific">Kingella potus</name>
    <dbReference type="NCBI Taxonomy" id="265175"/>
    <lineage>
        <taxon>Bacteria</taxon>
        <taxon>Pseudomonadati</taxon>
        <taxon>Pseudomonadota</taxon>
        <taxon>Betaproteobacteria</taxon>
        <taxon>Neisseriales</taxon>
        <taxon>Neisseriaceae</taxon>
        <taxon>Kingella</taxon>
    </lineage>
</organism>
<dbReference type="GO" id="GO:0003700">
    <property type="term" value="F:DNA-binding transcription factor activity"/>
    <property type="evidence" value="ECO:0007669"/>
    <property type="project" value="InterPro"/>
</dbReference>
<keyword evidence="1" id="KW-0805">Transcription regulation</keyword>
<dbReference type="Gene3D" id="1.10.10.10">
    <property type="entry name" value="Winged helix-like DNA-binding domain superfamily/Winged helix DNA-binding domain"/>
    <property type="match status" value="1"/>
</dbReference>
<dbReference type="RefSeq" id="WP_115308512.1">
    <property type="nucleotide sequence ID" value="NZ_CP091516.1"/>
</dbReference>
<evidence type="ECO:0000256" key="2">
    <source>
        <dbReference type="ARBA" id="ARBA00023125"/>
    </source>
</evidence>
<proteinExistence type="predicted"/>
<protein>
    <submittedName>
        <fullName evidence="5">Transcriptional repressor MprA</fullName>
    </submittedName>
</protein>
<feature type="domain" description="HTH marR-type" evidence="4">
    <location>
        <begin position="26"/>
        <end position="162"/>
    </location>
</feature>
<dbReference type="PANTHER" id="PTHR42756">
    <property type="entry name" value="TRANSCRIPTIONAL REGULATOR, MARR"/>
    <property type="match status" value="1"/>
</dbReference>
<evidence type="ECO:0000256" key="1">
    <source>
        <dbReference type="ARBA" id="ARBA00023015"/>
    </source>
</evidence>
<keyword evidence="2" id="KW-0238">DNA-binding</keyword>
<evidence type="ECO:0000259" key="4">
    <source>
        <dbReference type="PROSITE" id="PS50995"/>
    </source>
</evidence>
<dbReference type="InterPro" id="IPR000835">
    <property type="entry name" value="HTH_MarR-typ"/>
</dbReference>
<dbReference type="SMART" id="SM00347">
    <property type="entry name" value="HTH_MARR"/>
    <property type="match status" value="1"/>
</dbReference>
<dbReference type="InterPro" id="IPR036390">
    <property type="entry name" value="WH_DNA-bd_sf"/>
</dbReference>
<dbReference type="PANTHER" id="PTHR42756:SF1">
    <property type="entry name" value="TRANSCRIPTIONAL REPRESSOR OF EMRAB OPERON"/>
    <property type="match status" value="1"/>
</dbReference>